<feature type="domain" description="HNH nuclease" evidence="2">
    <location>
        <begin position="298"/>
        <end position="348"/>
    </location>
</feature>
<evidence type="ECO:0000259" key="2">
    <source>
        <dbReference type="SMART" id="SM00507"/>
    </source>
</evidence>
<dbReference type="InterPro" id="IPR002711">
    <property type="entry name" value="HNH"/>
</dbReference>
<dbReference type="InterPro" id="IPR003615">
    <property type="entry name" value="HNH_nuc"/>
</dbReference>
<dbReference type="GO" id="GO:0003676">
    <property type="term" value="F:nucleic acid binding"/>
    <property type="evidence" value="ECO:0007669"/>
    <property type="project" value="InterPro"/>
</dbReference>
<dbReference type="EMBL" id="AVPL01000047">
    <property type="protein sequence ID" value="KGN40248.1"/>
    <property type="molecule type" value="Genomic_DNA"/>
</dbReference>
<keyword evidence="3" id="KW-0255">Endonuclease</keyword>
<dbReference type="GO" id="GO:0008270">
    <property type="term" value="F:zinc ion binding"/>
    <property type="evidence" value="ECO:0007669"/>
    <property type="project" value="InterPro"/>
</dbReference>
<accession>A0A0A0JSV0</accession>
<comment type="caution">
    <text evidence="3">The sequence shown here is derived from an EMBL/GenBank/DDBJ whole genome shotgun (WGS) entry which is preliminary data.</text>
</comment>
<dbReference type="STRING" id="1385519.N801_15105"/>
<dbReference type="CDD" id="cd00085">
    <property type="entry name" value="HNHc"/>
    <property type="match status" value="1"/>
</dbReference>
<dbReference type="Gene3D" id="1.10.30.50">
    <property type="match status" value="1"/>
</dbReference>
<dbReference type="Pfam" id="PF02720">
    <property type="entry name" value="DUF222"/>
    <property type="match status" value="1"/>
</dbReference>
<evidence type="ECO:0000256" key="1">
    <source>
        <dbReference type="ARBA" id="ARBA00023450"/>
    </source>
</evidence>
<evidence type="ECO:0000313" key="3">
    <source>
        <dbReference type="EMBL" id="KGN40248.1"/>
    </source>
</evidence>
<organism evidence="3 4">
    <name type="scientific">Knoellia aerolata DSM 18566</name>
    <dbReference type="NCBI Taxonomy" id="1385519"/>
    <lineage>
        <taxon>Bacteria</taxon>
        <taxon>Bacillati</taxon>
        <taxon>Actinomycetota</taxon>
        <taxon>Actinomycetes</taxon>
        <taxon>Micrococcales</taxon>
        <taxon>Intrasporangiaceae</taxon>
        <taxon>Knoellia</taxon>
    </lineage>
</organism>
<dbReference type="GO" id="GO:0004519">
    <property type="term" value="F:endonuclease activity"/>
    <property type="evidence" value="ECO:0007669"/>
    <property type="project" value="UniProtKB-KW"/>
</dbReference>
<keyword evidence="3" id="KW-0378">Hydrolase</keyword>
<keyword evidence="4" id="KW-1185">Reference proteome</keyword>
<dbReference type="Proteomes" id="UP000030013">
    <property type="component" value="Unassembled WGS sequence"/>
</dbReference>
<proteinExistence type="inferred from homology"/>
<protein>
    <submittedName>
        <fullName evidence="3">HNH endonuclease</fullName>
    </submittedName>
</protein>
<dbReference type="AlphaFoldDB" id="A0A0A0JSV0"/>
<gene>
    <name evidence="3" type="ORF">N801_15105</name>
</gene>
<dbReference type="InterPro" id="IPR003870">
    <property type="entry name" value="DUF222"/>
</dbReference>
<dbReference type="SMART" id="SM00507">
    <property type="entry name" value="HNHc"/>
    <property type="match status" value="1"/>
</dbReference>
<dbReference type="Pfam" id="PF01844">
    <property type="entry name" value="HNH"/>
    <property type="match status" value="1"/>
</dbReference>
<name>A0A0A0JSV0_9MICO</name>
<sequence>METLGELSAVAEGAEAAITIEALDRGEPALQAPPQTAREWVSAHHRRYAVAGASRLVRVAEACRESRHRILRDAVVSGRVSIGTAQVALSEMRLLKPHLNPEAVDSVWEGLMTLGECHDARTVRRLREELLARYGAEGSLDDSEERAARGVSLSSGKEIAPGLWEYLLRISRSGRAVLEAAIGPLSAPAPVDGEPDLRPHDQRRAEALIAVIGRAQAAGDRTWSSTKAQVFVTVSLEDLQRRAGSGRLLGGLTTGELATPETVRRWACDATIIPTVLGSRGEVVDLGRAERWFTPAQIKRLWLRDRHCTYPGCDAPASWCDAHHLVHWADGGATDITNAALLCQRHHTAVHTQRFHGWLDRDHHGGEQVVWDRTRGAYDHALARLDSGLDRASGDDTHHRR</sequence>
<reference evidence="3 4" key="1">
    <citation type="submission" date="2013-08" db="EMBL/GenBank/DDBJ databases">
        <title>The genome sequence of Knoellia aerolata.</title>
        <authorList>
            <person name="Zhu W."/>
            <person name="Wang G."/>
        </authorList>
    </citation>
    <scope>NUCLEOTIDE SEQUENCE [LARGE SCALE GENOMIC DNA]</scope>
    <source>
        <strain evidence="3 4">DSM 18566</strain>
    </source>
</reference>
<dbReference type="eggNOG" id="COG1403">
    <property type="taxonomic scope" value="Bacteria"/>
</dbReference>
<comment type="similarity">
    <text evidence="1">Belongs to the Rv1128c/1148c/1588c/1702c/1945/3466 family.</text>
</comment>
<evidence type="ECO:0000313" key="4">
    <source>
        <dbReference type="Proteomes" id="UP000030013"/>
    </source>
</evidence>
<keyword evidence="3" id="KW-0540">Nuclease</keyword>